<accession>A0A5B1CC69</accession>
<dbReference type="EMBL" id="VRLW01000001">
    <property type="protein sequence ID" value="KAA1258727.1"/>
    <property type="molecule type" value="Genomic_DNA"/>
</dbReference>
<dbReference type="InterPro" id="IPR006015">
    <property type="entry name" value="Universal_stress_UspA"/>
</dbReference>
<dbReference type="Proteomes" id="UP000322699">
    <property type="component" value="Unassembled WGS sequence"/>
</dbReference>
<dbReference type="AlphaFoldDB" id="A0A5B1CC69"/>
<dbReference type="RefSeq" id="WP_068265523.1">
    <property type="nucleotide sequence ID" value="NZ_LWSK01000089.1"/>
</dbReference>
<dbReference type="PANTHER" id="PTHR43010:SF1">
    <property type="entry name" value="USPA DOMAIN-CONTAINING PROTEIN"/>
    <property type="match status" value="1"/>
</dbReference>
<name>A0A5B1CC69_9BACT</name>
<comment type="caution">
    <text evidence="3">The sequence shown here is derived from an EMBL/GenBank/DDBJ whole genome shotgun (WGS) entry which is preliminary data.</text>
</comment>
<feature type="domain" description="UspA" evidence="2">
    <location>
        <begin position="2"/>
        <end position="137"/>
    </location>
</feature>
<dbReference type="OrthoDB" id="6368426at2"/>
<dbReference type="CDD" id="cd00293">
    <property type="entry name" value="USP-like"/>
    <property type="match status" value="2"/>
</dbReference>
<proteinExistence type="inferred from homology"/>
<dbReference type="PANTHER" id="PTHR43010">
    <property type="entry name" value="UNIVERSAL STRESS PROTEIN SLR1230"/>
    <property type="match status" value="1"/>
</dbReference>
<evidence type="ECO:0000256" key="1">
    <source>
        <dbReference type="ARBA" id="ARBA00008791"/>
    </source>
</evidence>
<organism evidence="3 4">
    <name type="scientific">Rubripirellula obstinata</name>
    <dbReference type="NCBI Taxonomy" id="406547"/>
    <lineage>
        <taxon>Bacteria</taxon>
        <taxon>Pseudomonadati</taxon>
        <taxon>Planctomycetota</taxon>
        <taxon>Planctomycetia</taxon>
        <taxon>Pirellulales</taxon>
        <taxon>Pirellulaceae</taxon>
        <taxon>Rubripirellula</taxon>
    </lineage>
</organism>
<dbReference type="InterPro" id="IPR006016">
    <property type="entry name" value="UspA"/>
</dbReference>
<sequence length="296" mass="32246">MKILLPIDGSEASDEAVRFVQMLAQTNSIDVVVVTVSFDPSQYSIQPWIPEWTEQESNRVERILDRAKKTLEPSCYSVEFVEGTGATVPFLLNLAAQSHYDLIVVGAKGHSAISRILLGSVSDSIASYAKSSVLVVRPSEDHVPTLNKILVGYDKSVASREAAAELMEWQLDRGTDFTILSVVQCPYIFVGEGYLAEPISVTPSQVASVGETAERMASQLADRFPQTDSKTTVADHIGDAIVRAAEEEKVDLVVVGDTSHSLIGELLLGSTSKYVLRHAPCSVLISRHHTKMDESE</sequence>
<protein>
    <submittedName>
        <fullName evidence="3">Universal stress protein</fullName>
    </submittedName>
</protein>
<reference evidence="3 4" key="1">
    <citation type="submission" date="2019-08" db="EMBL/GenBank/DDBJ databases">
        <title>Deep-cultivation of Planctomycetes and their phenomic and genomic characterization uncovers novel biology.</title>
        <authorList>
            <person name="Wiegand S."/>
            <person name="Jogler M."/>
            <person name="Boedeker C."/>
            <person name="Pinto D."/>
            <person name="Vollmers J."/>
            <person name="Rivas-Marin E."/>
            <person name="Kohn T."/>
            <person name="Peeters S.H."/>
            <person name="Heuer A."/>
            <person name="Rast P."/>
            <person name="Oberbeckmann S."/>
            <person name="Bunk B."/>
            <person name="Jeske O."/>
            <person name="Meyerdierks A."/>
            <person name="Storesund J.E."/>
            <person name="Kallscheuer N."/>
            <person name="Luecker S."/>
            <person name="Lage O.M."/>
            <person name="Pohl T."/>
            <person name="Merkel B.J."/>
            <person name="Hornburger P."/>
            <person name="Mueller R.-W."/>
            <person name="Bruemmer F."/>
            <person name="Labrenz M."/>
            <person name="Spormann A.M."/>
            <person name="Op Den Camp H."/>
            <person name="Overmann J."/>
            <person name="Amann R."/>
            <person name="Jetten M.S.M."/>
            <person name="Mascher T."/>
            <person name="Medema M.H."/>
            <person name="Devos D.P."/>
            <person name="Kaster A.-K."/>
            <person name="Ovreas L."/>
            <person name="Rohde M."/>
            <person name="Galperin M.Y."/>
            <person name="Jogler C."/>
        </authorList>
    </citation>
    <scope>NUCLEOTIDE SEQUENCE [LARGE SCALE GENOMIC DNA]</scope>
    <source>
        <strain evidence="3 4">LF1</strain>
    </source>
</reference>
<dbReference type="Gene3D" id="3.40.50.620">
    <property type="entry name" value="HUPs"/>
    <property type="match status" value="2"/>
</dbReference>
<dbReference type="InterPro" id="IPR014729">
    <property type="entry name" value="Rossmann-like_a/b/a_fold"/>
</dbReference>
<dbReference type="InterPro" id="IPR051688">
    <property type="entry name" value="USP_A"/>
</dbReference>
<dbReference type="PRINTS" id="PR01438">
    <property type="entry name" value="UNVRSLSTRESS"/>
</dbReference>
<gene>
    <name evidence="3" type="ORF">LF1_12500</name>
</gene>
<dbReference type="Pfam" id="PF00582">
    <property type="entry name" value="Usp"/>
    <property type="match status" value="2"/>
</dbReference>
<feature type="domain" description="UspA" evidence="2">
    <location>
        <begin position="147"/>
        <end position="287"/>
    </location>
</feature>
<evidence type="ECO:0000313" key="4">
    <source>
        <dbReference type="Proteomes" id="UP000322699"/>
    </source>
</evidence>
<evidence type="ECO:0000313" key="3">
    <source>
        <dbReference type="EMBL" id="KAA1258727.1"/>
    </source>
</evidence>
<keyword evidence="4" id="KW-1185">Reference proteome</keyword>
<comment type="similarity">
    <text evidence="1">Belongs to the universal stress protein A family.</text>
</comment>
<dbReference type="SUPFAM" id="SSF52402">
    <property type="entry name" value="Adenine nucleotide alpha hydrolases-like"/>
    <property type="match status" value="2"/>
</dbReference>
<evidence type="ECO:0000259" key="2">
    <source>
        <dbReference type="Pfam" id="PF00582"/>
    </source>
</evidence>